<evidence type="ECO:0000313" key="8">
    <source>
        <dbReference type="Proteomes" id="UP001457282"/>
    </source>
</evidence>
<feature type="zinc finger region" description="C3H1-type" evidence="4">
    <location>
        <begin position="6"/>
        <end position="35"/>
    </location>
</feature>
<dbReference type="PROSITE" id="PS50103">
    <property type="entry name" value="ZF_C3H1"/>
    <property type="match status" value="3"/>
</dbReference>
<feature type="domain" description="C3H1-type" evidence="6">
    <location>
        <begin position="81"/>
        <end position="108"/>
    </location>
</feature>
<dbReference type="PANTHER" id="PTHR15725">
    <property type="entry name" value="ZN-FINGER, C-X8-C-X5-C-X3-H TYPE-CONTAINING"/>
    <property type="match status" value="1"/>
</dbReference>
<evidence type="ECO:0000313" key="7">
    <source>
        <dbReference type="EMBL" id="KAK9947604.1"/>
    </source>
</evidence>
<proteinExistence type="predicted"/>
<feature type="region of interest" description="Disordered" evidence="5">
    <location>
        <begin position="167"/>
        <end position="191"/>
    </location>
</feature>
<evidence type="ECO:0000256" key="1">
    <source>
        <dbReference type="ARBA" id="ARBA00022723"/>
    </source>
</evidence>
<dbReference type="SMART" id="SM00356">
    <property type="entry name" value="ZnF_C3H1"/>
    <property type="match status" value="3"/>
</dbReference>
<dbReference type="InterPro" id="IPR000571">
    <property type="entry name" value="Znf_CCCH"/>
</dbReference>
<feature type="domain" description="C3H1-type" evidence="6">
    <location>
        <begin position="6"/>
        <end position="35"/>
    </location>
</feature>
<feature type="compositionally biased region" description="Basic and acidic residues" evidence="5">
    <location>
        <begin position="520"/>
        <end position="529"/>
    </location>
</feature>
<dbReference type="InterPro" id="IPR036855">
    <property type="entry name" value="Znf_CCCH_sf"/>
</dbReference>
<evidence type="ECO:0000256" key="3">
    <source>
        <dbReference type="ARBA" id="ARBA00022833"/>
    </source>
</evidence>
<feature type="region of interest" description="Disordered" evidence="5">
    <location>
        <begin position="413"/>
        <end position="529"/>
    </location>
</feature>
<dbReference type="Proteomes" id="UP001457282">
    <property type="component" value="Unassembled WGS sequence"/>
</dbReference>
<protein>
    <recommendedName>
        <fullName evidence="6">C3H1-type domain-containing protein</fullName>
    </recommendedName>
</protein>
<dbReference type="GO" id="GO:0003729">
    <property type="term" value="F:mRNA binding"/>
    <property type="evidence" value="ECO:0007669"/>
    <property type="project" value="TreeGrafter"/>
</dbReference>
<keyword evidence="2 4" id="KW-0863">Zinc-finger</keyword>
<feature type="compositionally biased region" description="Basic residues" evidence="5">
    <location>
        <begin position="420"/>
        <end position="436"/>
    </location>
</feature>
<name>A0AAW1YEG6_RUBAR</name>
<feature type="compositionally biased region" description="Basic and acidic residues" evidence="5">
    <location>
        <begin position="475"/>
        <end position="484"/>
    </location>
</feature>
<dbReference type="SUPFAM" id="SSF90229">
    <property type="entry name" value="CCCH zinc finger"/>
    <property type="match status" value="1"/>
</dbReference>
<evidence type="ECO:0000256" key="5">
    <source>
        <dbReference type="SAM" id="MobiDB-lite"/>
    </source>
</evidence>
<accession>A0AAW1YEG6</accession>
<organism evidence="7 8">
    <name type="scientific">Rubus argutus</name>
    <name type="common">Southern blackberry</name>
    <dbReference type="NCBI Taxonomy" id="59490"/>
    <lineage>
        <taxon>Eukaryota</taxon>
        <taxon>Viridiplantae</taxon>
        <taxon>Streptophyta</taxon>
        <taxon>Embryophyta</taxon>
        <taxon>Tracheophyta</taxon>
        <taxon>Spermatophyta</taxon>
        <taxon>Magnoliopsida</taxon>
        <taxon>eudicotyledons</taxon>
        <taxon>Gunneridae</taxon>
        <taxon>Pentapetalae</taxon>
        <taxon>rosids</taxon>
        <taxon>fabids</taxon>
        <taxon>Rosales</taxon>
        <taxon>Rosaceae</taxon>
        <taxon>Rosoideae</taxon>
        <taxon>Rosoideae incertae sedis</taxon>
        <taxon>Rubus</taxon>
    </lineage>
</organism>
<dbReference type="Gene3D" id="4.10.1000.10">
    <property type="entry name" value="Zinc finger, CCCH-type"/>
    <property type="match status" value="2"/>
</dbReference>
<sequence length="529" mass="60048">MEEDLLKRHTDCVDFMATPPTCDKGLDCEFRHSKIARLNPKACWYWLAGDCLNPTCAFRHPPLEGHEAAPSESAPSSISANKSNVSCYFYFNGICYKGDRCSFLHDIDGSASTGKCSNTVSACAEALPSENKASVVNETLPALIVTHHNPSETVSKTTVDTRFQPKQDLDDLEQPQKSASPHVYESGDEEADEIRSNSWLPAEGSIHSKSPLCTDQSSEEGGDDLIVQEEWWESSPGFDVLVDGKSENLGFKDSPEYFPTLDGECRELNKEWHNYDNPDEYYPLRPGAEILYENQIYDSYDCLDTRYIFGNERSIPGYAEDKMLDSIFSRKRELMPMELTVDDHDGLDLRNHLRRRRVIDDCSVSGLSRMNESLQLISRSQKWPQRHGTGWQGRMASELGNRTHESLKENEAFGNAGIQRRPHRHSQQYRSRKHQERRLTKSQFPSSGFSRKPVPKEKRSSASTIFTGPKSLAQIKEENRKAEENGGGIRKSRRVLRTRSDFQGPKPLTEILKEKRKLADRREGSSRSN</sequence>
<feature type="zinc finger region" description="C3H1-type" evidence="4">
    <location>
        <begin position="37"/>
        <end position="63"/>
    </location>
</feature>
<dbReference type="InterPro" id="IPR041686">
    <property type="entry name" value="Znf-CCCH_3"/>
</dbReference>
<comment type="caution">
    <text evidence="7">The sequence shown here is derived from an EMBL/GenBank/DDBJ whole genome shotgun (WGS) entry which is preliminary data.</text>
</comment>
<feature type="domain" description="C3H1-type" evidence="6">
    <location>
        <begin position="37"/>
        <end position="63"/>
    </location>
</feature>
<gene>
    <name evidence="7" type="ORF">M0R45_003220</name>
</gene>
<dbReference type="GO" id="GO:0008270">
    <property type="term" value="F:zinc ion binding"/>
    <property type="evidence" value="ECO:0007669"/>
    <property type="project" value="UniProtKB-KW"/>
</dbReference>
<evidence type="ECO:0000256" key="4">
    <source>
        <dbReference type="PROSITE-ProRule" id="PRU00723"/>
    </source>
</evidence>
<keyword evidence="3 4" id="KW-0862">Zinc</keyword>
<keyword evidence="1 4" id="KW-0479">Metal-binding</keyword>
<dbReference type="AlphaFoldDB" id="A0AAW1YEG6"/>
<dbReference type="EMBL" id="JBEDUW010000001">
    <property type="protein sequence ID" value="KAK9947604.1"/>
    <property type="molecule type" value="Genomic_DNA"/>
</dbReference>
<dbReference type="PANTHER" id="PTHR15725:SF0">
    <property type="entry name" value="ZINC FINGER CCCH DOMAIN-CONTAINING PROTEIN 32-LIKE"/>
    <property type="match status" value="1"/>
</dbReference>
<reference evidence="7 8" key="1">
    <citation type="journal article" date="2023" name="G3 (Bethesda)">
        <title>A chromosome-length genome assembly and annotation of blackberry (Rubus argutus, cv. 'Hillquist').</title>
        <authorList>
            <person name="Bruna T."/>
            <person name="Aryal R."/>
            <person name="Dudchenko O."/>
            <person name="Sargent D.J."/>
            <person name="Mead D."/>
            <person name="Buti M."/>
            <person name="Cavallini A."/>
            <person name="Hytonen T."/>
            <person name="Andres J."/>
            <person name="Pham M."/>
            <person name="Weisz D."/>
            <person name="Mascagni F."/>
            <person name="Usai G."/>
            <person name="Natali L."/>
            <person name="Bassil N."/>
            <person name="Fernandez G.E."/>
            <person name="Lomsadze A."/>
            <person name="Armour M."/>
            <person name="Olukolu B."/>
            <person name="Poorten T."/>
            <person name="Britton C."/>
            <person name="Davik J."/>
            <person name="Ashrafi H."/>
            <person name="Aiden E.L."/>
            <person name="Borodovsky M."/>
            <person name="Worthington M."/>
        </authorList>
    </citation>
    <scope>NUCLEOTIDE SEQUENCE [LARGE SCALE GENOMIC DNA]</scope>
    <source>
        <strain evidence="7">PI 553951</strain>
    </source>
</reference>
<keyword evidence="8" id="KW-1185">Reference proteome</keyword>
<dbReference type="Pfam" id="PF15663">
    <property type="entry name" value="zf-CCCH_3"/>
    <property type="match status" value="1"/>
</dbReference>
<evidence type="ECO:0000259" key="6">
    <source>
        <dbReference type="PROSITE" id="PS50103"/>
    </source>
</evidence>
<evidence type="ECO:0000256" key="2">
    <source>
        <dbReference type="ARBA" id="ARBA00022771"/>
    </source>
</evidence>
<feature type="zinc finger region" description="C3H1-type" evidence="4">
    <location>
        <begin position="81"/>
        <end position="108"/>
    </location>
</feature>